<protein>
    <submittedName>
        <fullName evidence="2">25859_t:CDS:1</fullName>
    </submittedName>
</protein>
<proteinExistence type="predicted"/>
<accession>A0ABN7UNY8</accession>
<evidence type="ECO:0000313" key="2">
    <source>
        <dbReference type="EMBL" id="CAG8635340.1"/>
    </source>
</evidence>
<gene>
    <name evidence="2" type="ORF">GMARGA_LOCUS8553</name>
</gene>
<feature type="non-terminal residue" evidence="2">
    <location>
        <position position="192"/>
    </location>
</feature>
<evidence type="ECO:0000313" key="3">
    <source>
        <dbReference type="Proteomes" id="UP000789901"/>
    </source>
</evidence>
<organism evidence="2 3">
    <name type="scientific">Gigaspora margarita</name>
    <dbReference type="NCBI Taxonomy" id="4874"/>
    <lineage>
        <taxon>Eukaryota</taxon>
        <taxon>Fungi</taxon>
        <taxon>Fungi incertae sedis</taxon>
        <taxon>Mucoromycota</taxon>
        <taxon>Glomeromycotina</taxon>
        <taxon>Glomeromycetes</taxon>
        <taxon>Diversisporales</taxon>
        <taxon>Gigasporaceae</taxon>
        <taxon>Gigaspora</taxon>
    </lineage>
</organism>
<keyword evidence="3" id="KW-1185">Reference proteome</keyword>
<reference evidence="2 3" key="1">
    <citation type="submission" date="2021-06" db="EMBL/GenBank/DDBJ databases">
        <authorList>
            <person name="Kallberg Y."/>
            <person name="Tangrot J."/>
            <person name="Rosling A."/>
        </authorList>
    </citation>
    <scope>NUCLEOTIDE SEQUENCE [LARGE SCALE GENOMIC DNA]</scope>
    <source>
        <strain evidence="2 3">120-4 pot B 10/14</strain>
    </source>
</reference>
<dbReference type="EMBL" id="CAJVQB010004421">
    <property type="protein sequence ID" value="CAG8635340.1"/>
    <property type="molecule type" value="Genomic_DNA"/>
</dbReference>
<name>A0ABN7UNY8_GIGMA</name>
<evidence type="ECO:0000256" key="1">
    <source>
        <dbReference type="SAM" id="MobiDB-lite"/>
    </source>
</evidence>
<comment type="caution">
    <text evidence="2">The sequence shown here is derived from an EMBL/GenBank/DDBJ whole genome shotgun (WGS) entry which is preliminary data.</text>
</comment>
<feature type="region of interest" description="Disordered" evidence="1">
    <location>
        <begin position="1"/>
        <end position="21"/>
    </location>
</feature>
<dbReference type="Proteomes" id="UP000789901">
    <property type="component" value="Unassembled WGS sequence"/>
</dbReference>
<sequence>MRRNTCLNEGTPPLCMPESPLNGKRTKEILVKKPSLLDKRKETQKEEEGYLGVDLPALKRCASREDNSRCCYKNGRMRVKIIENKSMEVQQEKDKAEIETHKSDFRDSIEVEVPVKTKNKPTKPEVDILDSNALDKKLRGPSGIRIVEVGDRVFEWYKEQAKNKGITGKYNPSDYAVKMEVVLEMPVKDGRE</sequence>